<organism evidence="1 2">
    <name type="scientific">Dentipellis fragilis</name>
    <dbReference type="NCBI Taxonomy" id="205917"/>
    <lineage>
        <taxon>Eukaryota</taxon>
        <taxon>Fungi</taxon>
        <taxon>Dikarya</taxon>
        <taxon>Basidiomycota</taxon>
        <taxon>Agaricomycotina</taxon>
        <taxon>Agaricomycetes</taxon>
        <taxon>Russulales</taxon>
        <taxon>Hericiaceae</taxon>
        <taxon>Dentipellis</taxon>
    </lineage>
</organism>
<dbReference type="EMBL" id="SEOQ01001861">
    <property type="protein sequence ID" value="TFY50371.1"/>
    <property type="molecule type" value="Genomic_DNA"/>
</dbReference>
<accession>A0A4Y9XMF6</accession>
<protein>
    <submittedName>
        <fullName evidence="1">Uncharacterized protein</fullName>
    </submittedName>
</protein>
<dbReference type="Proteomes" id="UP000298327">
    <property type="component" value="Unassembled WGS sequence"/>
</dbReference>
<gene>
    <name evidence="1" type="ORF">EVG20_g11558</name>
</gene>
<sequence>MKFMMNLSFPADLQAIDGIKAFFMWAYTKETDKIVQVSINLPETFTPPTLTLITSLADDTCPAATFALSKGRERPQVHTLRGLSTLAIYADIRKNRLTSQFFDFRRMSSTTEIHTLITFEVAYLEKWDVPRKYKRRLPGLFAEDLASWDRQDHIPDEEEEKAEEAKRGRPVNDTMLDGWKKLERWNKSMASTIIRRLSLGTELLSSRRDKRNA</sequence>
<evidence type="ECO:0000313" key="2">
    <source>
        <dbReference type="Proteomes" id="UP000298327"/>
    </source>
</evidence>
<reference evidence="1 2" key="1">
    <citation type="submission" date="2019-02" db="EMBL/GenBank/DDBJ databases">
        <title>Genome sequencing of the rare red list fungi Dentipellis fragilis.</title>
        <authorList>
            <person name="Buettner E."/>
            <person name="Kellner H."/>
        </authorList>
    </citation>
    <scope>NUCLEOTIDE SEQUENCE [LARGE SCALE GENOMIC DNA]</scope>
    <source>
        <strain evidence="1 2">DSM 105465</strain>
    </source>
</reference>
<evidence type="ECO:0000313" key="1">
    <source>
        <dbReference type="EMBL" id="TFY50371.1"/>
    </source>
</evidence>
<comment type="caution">
    <text evidence="1">The sequence shown here is derived from an EMBL/GenBank/DDBJ whole genome shotgun (WGS) entry which is preliminary data.</text>
</comment>
<proteinExistence type="predicted"/>
<dbReference type="AlphaFoldDB" id="A0A4Y9XMF6"/>
<keyword evidence="2" id="KW-1185">Reference proteome</keyword>
<name>A0A4Y9XMF6_9AGAM</name>